<evidence type="ECO:0000313" key="7">
    <source>
        <dbReference type="Proteomes" id="UP000773462"/>
    </source>
</evidence>
<keyword evidence="5" id="KW-0119">Carbohydrate metabolism</keyword>
<dbReference type="CDD" id="cd00452">
    <property type="entry name" value="KDPG_aldolase"/>
    <property type="match status" value="1"/>
</dbReference>
<dbReference type="PANTHER" id="PTHR30246">
    <property type="entry name" value="2-KETO-3-DEOXY-6-PHOSPHOGLUCONATE ALDOLASE"/>
    <property type="match status" value="1"/>
</dbReference>
<protein>
    <submittedName>
        <fullName evidence="6">2-dehydro-3-deoxyphosphogluconate aldolase/(4S)-4-hydroxy-2-oxoglutarate aldolase</fullName>
        <ecNumber evidence="6">4.1.2.14</ecNumber>
        <ecNumber evidence="6">4.1.3.42</ecNumber>
    </submittedName>
</protein>
<dbReference type="Pfam" id="PF01081">
    <property type="entry name" value="Aldolase"/>
    <property type="match status" value="1"/>
</dbReference>
<keyword evidence="7" id="KW-1185">Reference proteome</keyword>
<gene>
    <name evidence="6" type="ORF">J2Z70_002971</name>
</gene>
<dbReference type="NCBIfam" id="TIGR01182">
    <property type="entry name" value="eda"/>
    <property type="match status" value="1"/>
</dbReference>
<dbReference type="PANTHER" id="PTHR30246:SF1">
    <property type="entry name" value="2-DEHYDRO-3-DEOXY-6-PHOSPHOGALACTONATE ALDOLASE-RELATED"/>
    <property type="match status" value="1"/>
</dbReference>
<sequence length="223" mass="23377">MDKDRQIEQLITSGLVAVIRRPAPERVEHIAAALADGGVGALEITADSPEVYRLIADMKAKYGDRLLVGAGTVLKLAQAEQAIAAGADFIFSPNLNEAIVELTLQHGRISIPGVMTPTEVVRGHEAGADLLKVFPGGSLGASYIKELQGPLGHIQMMPTGGVTLANAGAFIAAGAVAVGLGSALVDREAVEQEDYGKITETARQFAEEVRKARMNNTKGAKKP</sequence>
<evidence type="ECO:0000256" key="5">
    <source>
        <dbReference type="ARBA" id="ARBA00023277"/>
    </source>
</evidence>
<accession>A0ABS4NRY1</accession>
<comment type="similarity">
    <text evidence="2">Belongs to the KHG/KDPG aldolase family.</text>
</comment>
<comment type="subunit">
    <text evidence="3">Homotrimer.</text>
</comment>
<dbReference type="EC" id="4.1.3.42" evidence="6"/>
<comment type="pathway">
    <text evidence="1">Carbohydrate acid metabolism.</text>
</comment>
<name>A0ABS4NRY1_9BACL</name>
<dbReference type="Gene3D" id="3.20.20.70">
    <property type="entry name" value="Aldolase class I"/>
    <property type="match status" value="1"/>
</dbReference>
<dbReference type="SUPFAM" id="SSF51569">
    <property type="entry name" value="Aldolase"/>
    <property type="match status" value="1"/>
</dbReference>
<evidence type="ECO:0000256" key="4">
    <source>
        <dbReference type="ARBA" id="ARBA00023239"/>
    </source>
</evidence>
<keyword evidence="4 6" id="KW-0456">Lyase</keyword>
<dbReference type="EC" id="4.1.2.14" evidence="6"/>
<dbReference type="GO" id="GO:0106009">
    <property type="term" value="F:(4S)-4-hydroxy-2-oxoglutarate aldolase activity"/>
    <property type="evidence" value="ECO:0007669"/>
    <property type="project" value="UniProtKB-EC"/>
</dbReference>
<dbReference type="EMBL" id="JAGGLV010000008">
    <property type="protein sequence ID" value="MBP2112817.1"/>
    <property type="molecule type" value="Genomic_DNA"/>
</dbReference>
<dbReference type="RefSeq" id="WP_209874126.1">
    <property type="nucleotide sequence ID" value="NZ_JAGGLV010000008.1"/>
</dbReference>
<organism evidence="6 7">
    <name type="scientific">Paenibacillus silagei</name>
    <dbReference type="NCBI Taxonomy" id="1670801"/>
    <lineage>
        <taxon>Bacteria</taxon>
        <taxon>Bacillati</taxon>
        <taxon>Bacillota</taxon>
        <taxon>Bacilli</taxon>
        <taxon>Bacillales</taxon>
        <taxon>Paenibacillaceae</taxon>
        <taxon>Paenibacillus</taxon>
    </lineage>
</organism>
<evidence type="ECO:0000256" key="2">
    <source>
        <dbReference type="ARBA" id="ARBA00006906"/>
    </source>
</evidence>
<dbReference type="InterPro" id="IPR013785">
    <property type="entry name" value="Aldolase_TIM"/>
</dbReference>
<evidence type="ECO:0000256" key="3">
    <source>
        <dbReference type="ARBA" id="ARBA00011233"/>
    </source>
</evidence>
<evidence type="ECO:0000313" key="6">
    <source>
        <dbReference type="EMBL" id="MBP2112817.1"/>
    </source>
</evidence>
<comment type="caution">
    <text evidence="6">The sequence shown here is derived from an EMBL/GenBank/DDBJ whole genome shotgun (WGS) entry which is preliminary data.</text>
</comment>
<dbReference type="Proteomes" id="UP000773462">
    <property type="component" value="Unassembled WGS sequence"/>
</dbReference>
<dbReference type="InterPro" id="IPR000887">
    <property type="entry name" value="Aldlse_KDPG_KHG"/>
</dbReference>
<dbReference type="GO" id="GO:0008675">
    <property type="term" value="F:2-dehydro-3-deoxy-phosphogluconate aldolase activity"/>
    <property type="evidence" value="ECO:0007669"/>
    <property type="project" value="UniProtKB-EC"/>
</dbReference>
<evidence type="ECO:0000256" key="1">
    <source>
        <dbReference type="ARBA" id="ARBA00004761"/>
    </source>
</evidence>
<reference evidence="6 7" key="1">
    <citation type="submission" date="2021-03" db="EMBL/GenBank/DDBJ databases">
        <title>Genomic Encyclopedia of Type Strains, Phase IV (KMG-IV): sequencing the most valuable type-strain genomes for metagenomic binning, comparative biology and taxonomic classification.</title>
        <authorList>
            <person name="Goeker M."/>
        </authorList>
    </citation>
    <scope>NUCLEOTIDE SEQUENCE [LARGE SCALE GENOMIC DNA]</scope>
    <source>
        <strain evidence="6 7">DSM 101953</strain>
    </source>
</reference>
<proteinExistence type="inferred from homology"/>